<dbReference type="PROSITE" id="PS51257">
    <property type="entry name" value="PROKAR_LIPOPROTEIN"/>
    <property type="match status" value="1"/>
</dbReference>
<evidence type="ECO:0000256" key="1">
    <source>
        <dbReference type="SAM" id="SignalP"/>
    </source>
</evidence>
<dbReference type="Proteomes" id="UP000765802">
    <property type="component" value="Unassembled WGS sequence"/>
</dbReference>
<evidence type="ECO:0000313" key="3">
    <source>
        <dbReference type="Proteomes" id="UP000765802"/>
    </source>
</evidence>
<sequence length="199" mass="22120">MLKIFVPALLVTASILTACGNNQGQADQSSTDTTATENAYFPVTGFIHSQLTAIDSLQLPVTKYESTGDKKDTAALSLADCRLLAAPFLEYDITASPLREKFKENSFADQSIPSITFTYHTADSSLALKRVDVVLSPDPVQTDKVKSVYMEKLYQQQDTLVEEKMFWKADHYYQVIRSKQVASGKPVISQLKVVWDPTE</sequence>
<keyword evidence="3" id="KW-1185">Reference proteome</keyword>
<evidence type="ECO:0008006" key="4">
    <source>
        <dbReference type="Google" id="ProtNLM"/>
    </source>
</evidence>
<protein>
    <recommendedName>
        <fullName evidence="4">Lipoprotein</fullName>
    </recommendedName>
</protein>
<gene>
    <name evidence="2" type="ORF">BC349_07905</name>
</gene>
<keyword evidence="1" id="KW-0732">Signal</keyword>
<name>A0ABR7M7F0_9BACT</name>
<feature type="signal peptide" evidence="1">
    <location>
        <begin position="1"/>
        <end position="18"/>
    </location>
</feature>
<evidence type="ECO:0000313" key="2">
    <source>
        <dbReference type="EMBL" id="MBC6490953.1"/>
    </source>
</evidence>
<accession>A0ABR7M7F0</accession>
<organism evidence="2 3">
    <name type="scientific">Flavihumibacter stibioxidans</name>
    <dbReference type="NCBI Taxonomy" id="1834163"/>
    <lineage>
        <taxon>Bacteria</taxon>
        <taxon>Pseudomonadati</taxon>
        <taxon>Bacteroidota</taxon>
        <taxon>Chitinophagia</taxon>
        <taxon>Chitinophagales</taxon>
        <taxon>Chitinophagaceae</taxon>
        <taxon>Flavihumibacter</taxon>
    </lineage>
</organism>
<feature type="chain" id="PRO_5045401225" description="Lipoprotein" evidence="1">
    <location>
        <begin position="19"/>
        <end position="199"/>
    </location>
</feature>
<proteinExistence type="predicted"/>
<comment type="caution">
    <text evidence="2">The sequence shown here is derived from an EMBL/GenBank/DDBJ whole genome shotgun (WGS) entry which is preliminary data.</text>
</comment>
<reference evidence="2 3" key="1">
    <citation type="submission" date="2016-07" db="EMBL/GenBank/DDBJ databases">
        <title>Genome analysis of Flavihumibacter stibioxidans YS-17.</title>
        <authorList>
            <person name="Shi K."/>
            <person name="Han Y."/>
            <person name="Wang G."/>
        </authorList>
    </citation>
    <scope>NUCLEOTIDE SEQUENCE [LARGE SCALE GENOMIC DNA]</scope>
    <source>
        <strain evidence="2 3">YS-17</strain>
    </source>
</reference>
<dbReference type="EMBL" id="MBUA01000012">
    <property type="protein sequence ID" value="MBC6490953.1"/>
    <property type="molecule type" value="Genomic_DNA"/>
</dbReference>
<dbReference type="RefSeq" id="WP_187256291.1">
    <property type="nucleotide sequence ID" value="NZ_JBHULF010000014.1"/>
</dbReference>